<organism evidence="1 2">
    <name type="scientific">Perca fluviatilis</name>
    <name type="common">European perch</name>
    <dbReference type="NCBI Taxonomy" id="8168"/>
    <lineage>
        <taxon>Eukaryota</taxon>
        <taxon>Metazoa</taxon>
        <taxon>Chordata</taxon>
        <taxon>Craniata</taxon>
        <taxon>Vertebrata</taxon>
        <taxon>Euteleostomi</taxon>
        <taxon>Actinopterygii</taxon>
        <taxon>Neopterygii</taxon>
        <taxon>Teleostei</taxon>
        <taxon>Neoteleostei</taxon>
        <taxon>Acanthomorphata</taxon>
        <taxon>Eupercaria</taxon>
        <taxon>Perciformes</taxon>
        <taxon>Percoidei</taxon>
        <taxon>Percidae</taxon>
        <taxon>Percinae</taxon>
        <taxon>Perca</taxon>
    </lineage>
</organism>
<keyword evidence="2" id="KW-1185">Reference proteome</keyword>
<sequence length="135" mass="15245">MLFCCGDQLNVASLSGLTQQWEAPRAHPALPSQKHGHGEQLYPASHSRKCRLLALSLRDKWLQRPYCSKLTYSEAKRLTLLTTNPEDAEKTLGGLLEWLRLDRSRTALYGEMIHVYLQPCSSRASFNDASFGPLE</sequence>
<evidence type="ECO:0000313" key="2">
    <source>
        <dbReference type="Proteomes" id="UP000465112"/>
    </source>
</evidence>
<accession>A0A6A5FDL8</accession>
<dbReference type="Proteomes" id="UP000465112">
    <property type="component" value="Chromosome 7"/>
</dbReference>
<protein>
    <submittedName>
        <fullName evidence="1">Uncharacterized protein</fullName>
    </submittedName>
</protein>
<name>A0A6A5FDL8_PERFL</name>
<proteinExistence type="predicted"/>
<comment type="caution">
    <text evidence="1">The sequence shown here is derived from an EMBL/GenBank/DDBJ whole genome shotgun (WGS) entry which is preliminary data.</text>
</comment>
<reference evidence="1 2" key="1">
    <citation type="submission" date="2019-06" db="EMBL/GenBank/DDBJ databases">
        <title>A chromosome-scale genome assembly of the European perch, Perca fluviatilis.</title>
        <authorList>
            <person name="Roques C."/>
            <person name="Zahm M."/>
            <person name="Cabau C."/>
            <person name="Klopp C."/>
            <person name="Bouchez O."/>
            <person name="Donnadieu C."/>
            <person name="Kuhl H."/>
            <person name="Gislard M."/>
            <person name="Guendouz S."/>
            <person name="Journot L."/>
            <person name="Haffray P."/>
            <person name="Bestin A."/>
            <person name="Morvezen R."/>
            <person name="Feron R."/>
            <person name="Wen M."/>
            <person name="Jouanno E."/>
            <person name="Herpin A."/>
            <person name="Schartl M."/>
            <person name="Postlethwait J."/>
            <person name="Schaerlinger B."/>
            <person name="Chardard D."/>
            <person name="Lecocq T."/>
            <person name="Poncet C."/>
            <person name="Jaffrelo L."/>
            <person name="Lampietro C."/>
            <person name="Guiguen Y."/>
        </authorList>
    </citation>
    <scope>NUCLEOTIDE SEQUENCE [LARGE SCALE GENOMIC DNA]</scope>
    <source>
        <tissue evidence="1">Blood</tissue>
    </source>
</reference>
<dbReference type="AlphaFoldDB" id="A0A6A5FDL8"/>
<dbReference type="EMBL" id="VHII01000007">
    <property type="protein sequence ID" value="KAF1387713.1"/>
    <property type="molecule type" value="Genomic_DNA"/>
</dbReference>
<gene>
    <name evidence="1" type="ORF">PFLUV_G00082820</name>
</gene>
<evidence type="ECO:0000313" key="1">
    <source>
        <dbReference type="EMBL" id="KAF1387713.1"/>
    </source>
</evidence>